<dbReference type="PANTHER" id="PTHR11649:SF13">
    <property type="entry name" value="ENGB-TYPE G DOMAIN-CONTAINING PROTEIN"/>
    <property type="match status" value="1"/>
</dbReference>
<reference evidence="12 13" key="1">
    <citation type="journal article" date="2017" name="Int. J. Syst. Evol. Microbiol.">
        <title>Desulfovibrio senegalensis sp. nov., a mesophilic sulfate reducer isolated from marine sediment.</title>
        <authorList>
            <person name="Thioye A."/>
            <person name="Gam Z.B.A."/>
            <person name="Mbengue M."/>
            <person name="Cayol J.L."/>
            <person name="Joseph-Bartoli M."/>
            <person name="Toure-Kane C."/>
            <person name="Labat M."/>
        </authorList>
    </citation>
    <scope>NUCLEOTIDE SEQUENCE [LARGE SCALE GENOMIC DNA]</scope>
    <source>
        <strain evidence="12 13">DSM 101509</strain>
    </source>
</reference>
<evidence type="ECO:0000256" key="7">
    <source>
        <dbReference type="ARBA" id="ARBA00023134"/>
    </source>
</evidence>
<gene>
    <name evidence="10" type="primary">engB</name>
    <name evidence="12" type="ORF">F8A88_11565</name>
</gene>
<evidence type="ECO:0000256" key="4">
    <source>
        <dbReference type="ARBA" id="ARBA00022723"/>
    </source>
</evidence>
<dbReference type="InterPro" id="IPR030393">
    <property type="entry name" value="G_ENGB_dom"/>
</dbReference>
<evidence type="ECO:0000256" key="5">
    <source>
        <dbReference type="ARBA" id="ARBA00022741"/>
    </source>
</evidence>
<dbReference type="GO" id="GO:0046872">
    <property type="term" value="F:metal ion binding"/>
    <property type="evidence" value="ECO:0007669"/>
    <property type="project" value="UniProtKB-KW"/>
</dbReference>
<feature type="domain" description="EngB-type G" evidence="11">
    <location>
        <begin position="21"/>
        <end position="193"/>
    </location>
</feature>
<dbReference type="EMBL" id="WAIE01000005">
    <property type="protein sequence ID" value="KAB1441071.1"/>
    <property type="molecule type" value="Genomic_DNA"/>
</dbReference>
<keyword evidence="13" id="KW-1185">Reference proteome</keyword>
<sequence length="193" mass="21933">MNRTLEIVKTIYEISQLEPMELSQVALAGRSNVGKSSLVNCLGGRKKLAKISSTPGKTRSLNYFLVHPDEFYLVDLPGYGYAKCSKAERAKWGQLIERYMTNNPWLKAVAVLLDSRLSPQKLDIEMTSYLKHMGIPVIPVLTKGDKIKQRERAAIQRQWRDLLQYDYMPLVVSSKTGMNRDKLWEILAQSANG</sequence>
<dbReference type="RefSeq" id="WP_151151326.1">
    <property type="nucleotide sequence ID" value="NZ_WAIE01000005.1"/>
</dbReference>
<evidence type="ECO:0000259" key="11">
    <source>
        <dbReference type="PROSITE" id="PS51706"/>
    </source>
</evidence>
<keyword evidence="5 10" id="KW-0547">Nucleotide-binding</keyword>
<evidence type="ECO:0000256" key="1">
    <source>
        <dbReference type="ARBA" id="ARBA00001946"/>
    </source>
</evidence>
<dbReference type="PANTHER" id="PTHR11649">
    <property type="entry name" value="MSS1/TRME-RELATED GTP-BINDING PROTEIN"/>
    <property type="match status" value="1"/>
</dbReference>
<dbReference type="NCBIfam" id="TIGR03598">
    <property type="entry name" value="GTPase_YsxC"/>
    <property type="match status" value="1"/>
</dbReference>
<comment type="function">
    <text evidence="10">Necessary for normal cell division and for the maintenance of normal septation.</text>
</comment>
<evidence type="ECO:0000313" key="12">
    <source>
        <dbReference type="EMBL" id="KAB1441071.1"/>
    </source>
</evidence>
<dbReference type="InterPro" id="IPR006073">
    <property type="entry name" value="GTP-bd"/>
</dbReference>
<evidence type="ECO:0000256" key="10">
    <source>
        <dbReference type="HAMAP-Rule" id="MF_00321"/>
    </source>
</evidence>
<dbReference type="SUPFAM" id="SSF52540">
    <property type="entry name" value="P-loop containing nucleoside triphosphate hydrolases"/>
    <property type="match status" value="1"/>
</dbReference>
<dbReference type="Pfam" id="PF01926">
    <property type="entry name" value="MMR_HSR1"/>
    <property type="match status" value="1"/>
</dbReference>
<dbReference type="OrthoDB" id="9804921at2"/>
<proteinExistence type="inferred from homology"/>
<dbReference type="GO" id="GO:0000917">
    <property type="term" value="P:division septum assembly"/>
    <property type="evidence" value="ECO:0007669"/>
    <property type="project" value="UniProtKB-KW"/>
</dbReference>
<dbReference type="GO" id="GO:0005525">
    <property type="term" value="F:GTP binding"/>
    <property type="evidence" value="ECO:0007669"/>
    <property type="project" value="UniProtKB-UniRule"/>
</dbReference>
<evidence type="ECO:0000256" key="6">
    <source>
        <dbReference type="ARBA" id="ARBA00022842"/>
    </source>
</evidence>
<organism evidence="12 13">
    <name type="scientific">Pseudodesulfovibrio senegalensis</name>
    <dbReference type="NCBI Taxonomy" id="1721087"/>
    <lineage>
        <taxon>Bacteria</taxon>
        <taxon>Pseudomonadati</taxon>
        <taxon>Thermodesulfobacteriota</taxon>
        <taxon>Desulfovibrionia</taxon>
        <taxon>Desulfovibrionales</taxon>
        <taxon>Desulfovibrionaceae</taxon>
    </lineage>
</organism>
<accession>A0A6N6MZC8</accession>
<protein>
    <recommendedName>
        <fullName evidence="10">Probable GTP-binding protein EngB</fullName>
    </recommendedName>
</protein>
<comment type="cofactor">
    <cofactor evidence="1">
        <name>Mg(2+)</name>
        <dbReference type="ChEBI" id="CHEBI:18420"/>
    </cofactor>
</comment>
<keyword evidence="8 10" id="KW-0717">Septation</keyword>
<dbReference type="AlphaFoldDB" id="A0A6N6MZC8"/>
<evidence type="ECO:0000256" key="8">
    <source>
        <dbReference type="ARBA" id="ARBA00023210"/>
    </source>
</evidence>
<evidence type="ECO:0000256" key="2">
    <source>
        <dbReference type="ARBA" id="ARBA00009638"/>
    </source>
</evidence>
<keyword evidence="3 10" id="KW-0132">Cell division</keyword>
<name>A0A6N6MZC8_9BACT</name>
<dbReference type="InterPro" id="IPR027417">
    <property type="entry name" value="P-loop_NTPase"/>
</dbReference>
<dbReference type="HAMAP" id="MF_00321">
    <property type="entry name" value="GTPase_EngB"/>
    <property type="match status" value="1"/>
</dbReference>
<dbReference type="InterPro" id="IPR019987">
    <property type="entry name" value="GTP-bd_ribosome_bio_YsxC"/>
</dbReference>
<dbReference type="PROSITE" id="PS51706">
    <property type="entry name" value="G_ENGB"/>
    <property type="match status" value="1"/>
</dbReference>
<keyword evidence="4" id="KW-0479">Metal-binding</keyword>
<keyword evidence="6" id="KW-0460">Magnesium</keyword>
<dbReference type="Proteomes" id="UP000438699">
    <property type="component" value="Unassembled WGS sequence"/>
</dbReference>
<keyword evidence="7 10" id="KW-0342">GTP-binding</keyword>
<evidence type="ECO:0000313" key="13">
    <source>
        <dbReference type="Proteomes" id="UP000438699"/>
    </source>
</evidence>
<keyword evidence="9 10" id="KW-0131">Cell cycle</keyword>
<evidence type="ECO:0000256" key="9">
    <source>
        <dbReference type="ARBA" id="ARBA00023306"/>
    </source>
</evidence>
<dbReference type="Gene3D" id="3.40.50.300">
    <property type="entry name" value="P-loop containing nucleotide triphosphate hydrolases"/>
    <property type="match status" value="1"/>
</dbReference>
<comment type="similarity">
    <text evidence="2 10">Belongs to the TRAFAC class TrmE-Era-EngA-EngB-Septin-like GTPase superfamily. EngB GTPase family.</text>
</comment>
<evidence type="ECO:0000256" key="3">
    <source>
        <dbReference type="ARBA" id="ARBA00022618"/>
    </source>
</evidence>
<dbReference type="CDD" id="cd01876">
    <property type="entry name" value="YihA_EngB"/>
    <property type="match status" value="1"/>
</dbReference>
<comment type="caution">
    <text evidence="12">The sequence shown here is derived from an EMBL/GenBank/DDBJ whole genome shotgun (WGS) entry which is preliminary data.</text>
</comment>